<dbReference type="PANTHER" id="PTHR30337">
    <property type="entry name" value="COMPONENT OF ATP-DEPENDENT DSDNA EXONUCLEASE"/>
    <property type="match status" value="1"/>
</dbReference>
<gene>
    <name evidence="8" type="primary">sbcD_2</name>
    <name evidence="6" type="synonym">sbcD</name>
    <name evidence="8" type="ORF">Vau01_121670</name>
</gene>
<evidence type="ECO:0000259" key="7">
    <source>
        <dbReference type="Pfam" id="PF00149"/>
    </source>
</evidence>
<sequence>MKVLHTSDWHLGKPTWGHSRAQDHEAVLDEIITIAATAQPDLILNTGDLFDQHRPPVQAMRLATDVLRALSAIAPVVVISGNHDSAPLLHWLHGLLRHGERVHIVADPDAVSVGSVLRFPVGDGRLHLAALPFITANRVVAVLDDPSARRKAYAEHIATVQLELLRRLHEDFDAATEVSVFAAHQYLTGSVPSRTENPNHTCEFYATNPEQIPQVDYAAFGHIHKPQDLPGRVCGAYAGSPIQLDFGEVGEAKSVVLAHLQPGSPARIERLPLHAGRRLEVPTGTLDELRARADSISTEICRIVVHTPSHEPDLSRQIRALFPDATIVQIDENAADRKLDLITPDAPAGGEPDNVAMFGAYLAEHGTRVASADRVVGLFSTLLHHADDELPPVLPAEELLGEDLSAFTVPAEEDEAAA</sequence>
<organism evidence="8 9">
    <name type="scientific">Virgisporangium aurantiacum</name>
    <dbReference type="NCBI Taxonomy" id="175570"/>
    <lineage>
        <taxon>Bacteria</taxon>
        <taxon>Bacillati</taxon>
        <taxon>Actinomycetota</taxon>
        <taxon>Actinomycetes</taxon>
        <taxon>Micromonosporales</taxon>
        <taxon>Micromonosporaceae</taxon>
        <taxon>Virgisporangium</taxon>
    </lineage>
</organism>
<keyword evidence="6" id="KW-0255">Endonuclease</keyword>
<keyword evidence="6" id="KW-0235">DNA replication</keyword>
<dbReference type="InterPro" id="IPR004593">
    <property type="entry name" value="SbcD"/>
</dbReference>
<dbReference type="PANTHER" id="PTHR30337:SF0">
    <property type="entry name" value="NUCLEASE SBCCD SUBUNIT D"/>
    <property type="match status" value="1"/>
</dbReference>
<evidence type="ECO:0000256" key="4">
    <source>
        <dbReference type="ARBA" id="ARBA00022801"/>
    </source>
</evidence>
<keyword evidence="9" id="KW-1185">Reference proteome</keyword>
<evidence type="ECO:0000313" key="8">
    <source>
        <dbReference type="EMBL" id="GIJ64651.1"/>
    </source>
</evidence>
<comment type="caution">
    <text evidence="8">The sequence shown here is derived from an EMBL/GenBank/DDBJ whole genome shotgun (WGS) entry which is preliminary data.</text>
</comment>
<dbReference type="Proteomes" id="UP000612585">
    <property type="component" value="Unassembled WGS sequence"/>
</dbReference>
<keyword evidence="3 6" id="KW-0540">Nuclease</keyword>
<protein>
    <recommendedName>
        <fullName evidence="2 6">Nuclease SbcCD subunit D</fullName>
    </recommendedName>
</protein>
<keyword evidence="6" id="KW-0233">DNA recombination</keyword>
<dbReference type="InterPro" id="IPR050535">
    <property type="entry name" value="DNA_Repair-Maintenance_Comp"/>
</dbReference>
<dbReference type="InterPro" id="IPR029052">
    <property type="entry name" value="Metallo-depent_PP-like"/>
</dbReference>
<evidence type="ECO:0000256" key="3">
    <source>
        <dbReference type="ARBA" id="ARBA00022722"/>
    </source>
</evidence>
<dbReference type="RefSeq" id="WP_204013807.1">
    <property type="nucleotide sequence ID" value="NZ_BOPG01000124.1"/>
</dbReference>
<comment type="function">
    <text evidence="6">SbcCD cleaves DNA hairpin structures. These structures can inhibit DNA replication and are intermediates in certain DNA recombination reactions. The complex acts as a 3'-&gt;5' double strand exonuclease that can open hairpins. It also has a 5' single-strand endonuclease activity.</text>
</comment>
<dbReference type="InterPro" id="IPR004843">
    <property type="entry name" value="Calcineurin-like_PHP"/>
</dbReference>
<dbReference type="CDD" id="cd00840">
    <property type="entry name" value="MPP_Mre11_N"/>
    <property type="match status" value="1"/>
</dbReference>
<dbReference type="InterPro" id="IPR041796">
    <property type="entry name" value="Mre11_N"/>
</dbReference>
<evidence type="ECO:0000256" key="6">
    <source>
        <dbReference type="RuleBase" id="RU363069"/>
    </source>
</evidence>
<comment type="subunit">
    <text evidence="6">Heterodimer of SbcC and SbcD.</text>
</comment>
<dbReference type="Gene3D" id="3.60.21.10">
    <property type="match status" value="1"/>
</dbReference>
<feature type="domain" description="Calcineurin-like phosphoesterase" evidence="7">
    <location>
        <begin position="1"/>
        <end position="226"/>
    </location>
</feature>
<evidence type="ECO:0000256" key="2">
    <source>
        <dbReference type="ARBA" id="ARBA00013365"/>
    </source>
</evidence>
<dbReference type="EMBL" id="BOPG01000124">
    <property type="protein sequence ID" value="GIJ64651.1"/>
    <property type="molecule type" value="Genomic_DNA"/>
</dbReference>
<dbReference type="AlphaFoldDB" id="A0A8J3ZIX9"/>
<evidence type="ECO:0000256" key="5">
    <source>
        <dbReference type="ARBA" id="ARBA00022839"/>
    </source>
</evidence>
<dbReference type="NCBIfam" id="TIGR00619">
    <property type="entry name" value="sbcd"/>
    <property type="match status" value="1"/>
</dbReference>
<reference evidence="8" key="1">
    <citation type="submission" date="2021-01" db="EMBL/GenBank/DDBJ databases">
        <title>Whole genome shotgun sequence of Virgisporangium aurantiacum NBRC 16421.</title>
        <authorList>
            <person name="Komaki H."/>
            <person name="Tamura T."/>
        </authorList>
    </citation>
    <scope>NUCLEOTIDE SEQUENCE</scope>
    <source>
        <strain evidence="8">NBRC 16421</strain>
    </source>
</reference>
<evidence type="ECO:0000256" key="1">
    <source>
        <dbReference type="ARBA" id="ARBA00010555"/>
    </source>
</evidence>
<dbReference type="Pfam" id="PF00149">
    <property type="entry name" value="Metallophos"/>
    <property type="match status" value="1"/>
</dbReference>
<keyword evidence="4 6" id="KW-0378">Hydrolase</keyword>
<dbReference type="SUPFAM" id="SSF56300">
    <property type="entry name" value="Metallo-dependent phosphatases"/>
    <property type="match status" value="1"/>
</dbReference>
<dbReference type="GO" id="GO:0008408">
    <property type="term" value="F:3'-5' exonuclease activity"/>
    <property type="evidence" value="ECO:0007669"/>
    <property type="project" value="InterPro"/>
</dbReference>
<keyword evidence="5 6" id="KW-0269">Exonuclease</keyword>
<name>A0A8J3ZIX9_9ACTN</name>
<evidence type="ECO:0000313" key="9">
    <source>
        <dbReference type="Proteomes" id="UP000612585"/>
    </source>
</evidence>
<comment type="similarity">
    <text evidence="1 6">Belongs to the SbcD family.</text>
</comment>
<dbReference type="GO" id="GO:0004519">
    <property type="term" value="F:endonuclease activity"/>
    <property type="evidence" value="ECO:0007669"/>
    <property type="project" value="UniProtKB-KW"/>
</dbReference>
<dbReference type="GO" id="GO:0006260">
    <property type="term" value="P:DNA replication"/>
    <property type="evidence" value="ECO:0007669"/>
    <property type="project" value="UniProtKB-KW"/>
</dbReference>
<proteinExistence type="inferred from homology"/>
<accession>A0A8J3ZIX9</accession>
<dbReference type="GO" id="GO:0006310">
    <property type="term" value="P:DNA recombination"/>
    <property type="evidence" value="ECO:0007669"/>
    <property type="project" value="UniProtKB-KW"/>
</dbReference>